<evidence type="ECO:0000313" key="8">
    <source>
        <dbReference type="Proteomes" id="UP000283655"/>
    </source>
</evidence>
<dbReference type="InterPro" id="IPR011250">
    <property type="entry name" value="OMP/PagP_B-barrel"/>
</dbReference>
<keyword evidence="4" id="KW-0472">Membrane</keyword>
<comment type="similarity">
    <text evidence="2">Belongs to the MipA/OmpV family.</text>
</comment>
<name>A0A419AQH2_PECCA</name>
<dbReference type="Pfam" id="PF06629">
    <property type="entry name" value="MipA"/>
    <property type="match status" value="1"/>
</dbReference>
<dbReference type="RefSeq" id="WP_119874942.1">
    <property type="nucleotide sequence ID" value="NZ_QZDH01000076.1"/>
</dbReference>
<proteinExistence type="inferred from homology"/>
<dbReference type="AlphaFoldDB" id="A0A419AQH2"/>
<feature type="signal peptide" evidence="6">
    <location>
        <begin position="1"/>
        <end position="23"/>
    </location>
</feature>
<evidence type="ECO:0000256" key="3">
    <source>
        <dbReference type="ARBA" id="ARBA00022729"/>
    </source>
</evidence>
<dbReference type="SUPFAM" id="SSF56925">
    <property type="entry name" value="OMPA-like"/>
    <property type="match status" value="1"/>
</dbReference>
<dbReference type="EMBL" id="QZDH01000076">
    <property type="protein sequence ID" value="RJL46119.1"/>
    <property type="molecule type" value="Genomic_DNA"/>
</dbReference>
<dbReference type="PANTHER" id="PTHR38776">
    <property type="entry name" value="MLTA-INTERACTING PROTEIN-RELATED"/>
    <property type="match status" value="1"/>
</dbReference>
<evidence type="ECO:0000313" key="7">
    <source>
        <dbReference type="EMBL" id="RJL46119.1"/>
    </source>
</evidence>
<evidence type="ECO:0000256" key="5">
    <source>
        <dbReference type="ARBA" id="ARBA00023237"/>
    </source>
</evidence>
<sequence>MNITKIILSTSLSAIALSGAAFAAEPEVSLPSLLGDHTDVTVGVAVLNAPRYMGSKNRQTTALPVLTVQRGPLYFDSTRGIGWQYQSPSGFYLDHAIGYDLGRDDKNSQWRAGSNRLKGMGKVKGAVTTTVTAGYQFAPWLALEASGEFALSETKRGNQYRVGAKSTVWQSATKDDVLALSADVLMGDARFNQTYYGVTPQQSLRSGFAAYHAGKGVYGYALGANWTHQFSPAWSTNVGVTSTWLTDKVADSQVVERRNDTSATLAVLYSF</sequence>
<keyword evidence="3 6" id="KW-0732">Signal</keyword>
<protein>
    <submittedName>
        <fullName evidence="7">MipA/OmpV family protein</fullName>
    </submittedName>
</protein>
<dbReference type="InterPro" id="IPR010583">
    <property type="entry name" value="MipA"/>
</dbReference>
<organism evidence="7 8">
    <name type="scientific">Pectobacterium carotovorum</name>
    <name type="common">Erwinia carotovora</name>
    <dbReference type="NCBI Taxonomy" id="554"/>
    <lineage>
        <taxon>Bacteria</taxon>
        <taxon>Pseudomonadati</taxon>
        <taxon>Pseudomonadota</taxon>
        <taxon>Gammaproteobacteria</taxon>
        <taxon>Enterobacterales</taxon>
        <taxon>Pectobacteriaceae</taxon>
        <taxon>Pectobacterium</taxon>
    </lineage>
</organism>
<reference evidence="7 8" key="1">
    <citation type="submission" date="2018-09" db="EMBL/GenBank/DDBJ databases">
        <title>Phylogenetic diversity of Pectobacterium and Dickeya strains causing blackleg disease of potato in Morocco.</title>
        <authorList>
            <person name="Oulghazi S."/>
            <person name="Moumni M."/>
            <person name="Faure D."/>
        </authorList>
    </citation>
    <scope>NUCLEOTIDE SEQUENCE [LARGE SCALE GENOMIC DNA]</scope>
    <source>
        <strain evidence="7 8">S1.15.11.2D</strain>
    </source>
</reference>
<evidence type="ECO:0000256" key="4">
    <source>
        <dbReference type="ARBA" id="ARBA00023136"/>
    </source>
</evidence>
<comment type="caution">
    <text evidence="7">The sequence shown here is derived from an EMBL/GenBank/DDBJ whole genome shotgun (WGS) entry which is preliminary data.</text>
</comment>
<dbReference type="GO" id="GO:0009279">
    <property type="term" value="C:cell outer membrane"/>
    <property type="evidence" value="ECO:0007669"/>
    <property type="project" value="UniProtKB-SubCell"/>
</dbReference>
<dbReference type="PANTHER" id="PTHR38776:SF1">
    <property type="entry name" value="MLTA-INTERACTING PROTEIN-RELATED"/>
    <property type="match status" value="1"/>
</dbReference>
<feature type="chain" id="PRO_5019013985" evidence="6">
    <location>
        <begin position="24"/>
        <end position="271"/>
    </location>
</feature>
<evidence type="ECO:0000256" key="2">
    <source>
        <dbReference type="ARBA" id="ARBA00005722"/>
    </source>
</evidence>
<dbReference type="Proteomes" id="UP000283655">
    <property type="component" value="Unassembled WGS sequence"/>
</dbReference>
<evidence type="ECO:0000256" key="1">
    <source>
        <dbReference type="ARBA" id="ARBA00004442"/>
    </source>
</evidence>
<accession>A0A419AQH2</accession>
<keyword evidence="5" id="KW-0998">Cell outer membrane</keyword>
<comment type="subcellular location">
    <subcellularLocation>
        <location evidence="1">Cell outer membrane</location>
    </subcellularLocation>
</comment>
<evidence type="ECO:0000256" key="6">
    <source>
        <dbReference type="SAM" id="SignalP"/>
    </source>
</evidence>
<gene>
    <name evidence="7" type="ORF">D5071_20890</name>
</gene>